<name>A0A0E0DBE8_9ORYZ</name>
<keyword evidence="4" id="KW-1185">Reference proteome</keyword>
<evidence type="ECO:0000313" key="3">
    <source>
        <dbReference type="EnsemblPlants" id="OMERI04G04150.1"/>
    </source>
</evidence>
<dbReference type="HOGENOM" id="CLU_1028105_0_0_1"/>
<sequence length="271" mass="28771">MSGPVDRTNIPMEGAHMAVPALFLFLLSSLSLLPFVLFFLCLTVSREKRGEGERVATLRWPGGGNAGVGLCSRATLNQGSGRPAKETREEAGTADGRAQLRPWGNGFASLRQSLWREGLADGALVEEIDRRPASSRLLHRLFIGGESRFAKVGSPKGDEEGTVAAAQKQGARRRPRASIGLLGWRAHASAAAELGGGGEGHVTATTWRSRQVGGGGRRRTTVAAPCRGRRRVHGVHSGGAHREEEGAAWAVVAGPAWAGCNILKIPENKNH</sequence>
<proteinExistence type="predicted"/>
<accession>A0A0E0DBE8</accession>
<keyword evidence="2" id="KW-0812">Transmembrane</keyword>
<keyword evidence="2" id="KW-1133">Transmembrane helix</keyword>
<dbReference type="EnsemblPlants" id="OMERI04G04150.1">
    <property type="protein sequence ID" value="OMERI04G04150.1"/>
    <property type="gene ID" value="OMERI04G04150"/>
</dbReference>
<dbReference type="Proteomes" id="UP000008021">
    <property type="component" value="Chromosome 4"/>
</dbReference>
<protein>
    <submittedName>
        <fullName evidence="3">Uncharacterized protein</fullName>
    </submittedName>
</protein>
<organism evidence="3">
    <name type="scientific">Oryza meridionalis</name>
    <dbReference type="NCBI Taxonomy" id="40149"/>
    <lineage>
        <taxon>Eukaryota</taxon>
        <taxon>Viridiplantae</taxon>
        <taxon>Streptophyta</taxon>
        <taxon>Embryophyta</taxon>
        <taxon>Tracheophyta</taxon>
        <taxon>Spermatophyta</taxon>
        <taxon>Magnoliopsida</taxon>
        <taxon>Liliopsida</taxon>
        <taxon>Poales</taxon>
        <taxon>Poaceae</taxon>
        <taxon>BOP clade</taxon>
        <taxon>Oryzoideae</taxon>
        <taxon>Oryzeae</taxon>
        <taxon>Oryzinae</taxon>
        <taxon>Oryza</taxon>
    </lineage>
</organism>
<keyword evidence="2" id="KW-0472">Membrane</keyword>
<feature type="transmembrane region" description="Helical" evidence="2">
    <location>
        <begin position="20"/>
        <end position="44"/>
    </location>
</feature>
<dbReference type="Gramene" id="OMERI04G04150.1">
    <property type="protein sequence ID" value="OMERI04G04150.1"/>
    <property type="gene ID" value="OMERI04G04150"/>
</dbReference>
<evidence type="ECO:0000313" key="4">
    <source>
        <dbReference type="Proteomes" id="UP000008021"/>
    </source>
</evidence>
<dbReference type="AlphaFoldDB" id="A0A0E0DBE8"/>
<evidence type="ECO:0000256" key="1">
    <source>
        <dbReference type="SAM" id="MobiDB-lite"/>
    </source>
</evidence>
<evidence type="ECO:0000256" key="2">
    <source>
        <dbReference type="SAM" id="Phobius"/>
    </source>
</evidence>
<feature type="region of interest" description="Disordered" evidence="1">
    <location>
        <begin position="74"/>
        <end position="95"/>
    </location>
</feature>
<reference evidence="3" key="1">
    <citation type="submission" date="2015-04" db="UniProtKB">
        <authorList>
            <consortium name="EnsemblPlants"/>
        </authorList>
    </citation>
    <scope>IDENTIFICATION</scope>
</reference>
<reference evidence="3" key="2">
    <citation type="submission" date="2018-05" db="EMBL/GenBank/DDBJ databases">
        <title>OmerRS3 (Oryza meridionalis Reference Sequence Version 3).</title>
        <authorList>
            <person name="Zhang J."/>
            <person name="Kudrna D."/>
            <person name="Lee S."/>
            <person name="Talag J."/>
            <person name="Welchert J."/>
            <person name="Wing R.A."/>
        </authorList>
    </citation>
    <scope>NUCLEOTIDE SEQUENCE [LARGE SCALE GENOMIC DNA]</scope>
    <source>
        <strain evidence="3">cv. OR44</strain>
    </source>
</reference>